<accession>A0AA40NDY3</accession>
<sequence length="115" mass="12200">TYTLRVTDLAGNHTDSDNFVLKVDTRIPTTTVSITAQTTTDTTPILSGLVSAELTNGEYLVINVNGKTYTSESGGAVVVDPDNNTWYLQIPDSDALSVKNYDVTAQVKSSAGNGN</sequence>
<dbReference type="Gene3D" id="2.60.40.10">
    <property type="entry name" value="Immunoglobulins"/>
    <property type="match status" value="1"/>
</dbReference>
<reference evidence="1 2" key="2">
    <citation type="journal article" date="2017" name="PLoS ONE">
        <title>Genomic and phenotypic characterisation of fluoroquinolone resistance mechanisms in Enterobacteriaceae in Durban, South Africa.</title>
        <authorList>
            <person name="Osei Sekyere J."/>
            <person name="Amoako D.G."/>
        </authorList>
    </citation>
    <scope>NUCLEOTIDE SEQUENCE [LARGE SCALE GENOMIC DNA]</scope>
    <source>
        <strain evidence="1 2">ST62:944112508</strain>
    </source>
</reference>
<feature type="non-terminal residue" evidence="1">
    <location>
        <position position="1"/>
    </location>
</feature>
<comment type="caution">
    <text evidence="1">The sequence shown here is derived from an EMBL/GenBank/DDBJ whole genome shotgun (WGS) entry which is preliminary data.</text>
</comment>
<dbReference type="EMBL" id="LJEB01000530">
    <property type="protein sequence ID" value="KPR42055.1"/>
    <property type="molecule type" value="Genomic_DNA"/>
</dbReference>
<gene>
    <name evidence="1" type="ORF">AN672_30575</name>
</gene>
<evidence type="ECO:0000313" key="2">
    <source>
        <dbReference type="Proteomes" id="UP000050520"/>
    </source>
</evidence>
<dbReference type="InterPro" id="IPR013783">
    <property type="entry name" value="Ig-like_fold"/>
</dbReference>
<protein>
    <recommendedName>
        <fullName evidence="3">Bacterial Ig-like domain-containing protein</fullName>
    </recommendedName>
</protein>
<evidence type="ECO:0008006" key="3">
    <source>
        <dbReference type="Google" id="ProtNLM"/>
    </source>
</evidence>
<name>A0AA40NDY3_CITFR</name>
<evidence type="ECO:0000313" key="1">
    <source>
        <dbReference type="EMBL" id="KPR42055.1"/>
    </source>
</evidence>
<dbReference type="RefSeq" id="WP_202187213.1">
    <property type="nucleotide sequence ID" value="NZ_LJEB01000530.1"/>
</dbReference>
<proteinExistence type="predicted"/>
<feature type="non-terminal residue" evidence="1">
    <location>
        <position position="115"/>
    </location>
</feature>
<reference evidence="2" key="1">
    <citation type="submission" date="2015-09" db="EMBL/GenBank/DDBJ databases">
        <title>Prevalence of NDMs in South Africa.</title>
        <authorList>
            <person name="Osei Sekyere J."/>
            <person name="Govinden U."/>
            <person name="Essack S."/>
            <person name="Haldorsen B."/>
            <person name="Samuelsen O."/>
            <person name="Aasnaes B."/>
            <person name="Sundsfjord A."/>
        </authorList>
    </citation>
    <scope>NUCLEOTIDE SEQUENCE [LARGE SCALE GENOMIC DNA]</scope>
    <source>
        <strain evidence="2">ST62:944112508</strain>
    </source>
</reference>
<organism evidence="1 2">
    <name type="scientific">Citrobacter freundii</name>
    <dbReference type="NCBI Taxonomy" id="546"/>
    <lineage>
        <taxon>Bacteria</taxon>
        <taxon>Pseudomonadati</taxon>
        <taxon>Pseudomonadota</taxon>
        <taxon>Gammaproteobacteria</taxon>
        <taxon>Enterobacterales</taxon>
        <taxon>Enterobacteriaceae</taxon>
        <taxon>Citrobacter</taxon>
        <taxon>Citrobacter freundii complex</taxon>
    </lineage>
</organism>
<dbReference type="AlphaFoldDB" id="A0AA40NDY3"/>
<dbReference type="Proteomes" id="UP000050520">
    <property type="component" value="Unassembled WGS sequence"/>
</dbReference>